<organism evidence="1 2">
    <name type="scientific">Tanacetum coccineum</name>
    <dbReference type="NCBI Taxonomy" id="301880"/>
    <lineage>
        <taxon>Eukaryota</taxon>
        <taxon>Viridiplantae</taxon>
        <taxon>Streptophyta</taxon>
        <taxon>Embryophyta</taxon>
        <taxon>Tracheophyta</taxon>
        <taxon>Spermatophyta</taxon>
        <taxon>Magnoliopsida</taxon>
        <taxon>eudicotyledons</taxon>
        <taxon>Gunneridae</taxon>
        <taxon>Pentapetalae</taxon>
        <taxon>asterids</taxon>
        <taxon>campanulids</taxon>
        <taxon>Asterales</taxon>
        <taxon>Asteraceae</taxon>
        <taxon>Asteroideae</taxon>
        <taxon>Anthemideae</taxon>
        <taxon>Anthemidinae</taxon>
        <taxon>Tanacetum</taxon>
    </lineage>
</organism>
<dbReference type="EMBL" id="BQNB010015196">
    <property type="protein sequence ID" value="GJT37100.1"/>
    <property type="molecule type" value="Genomic_DNA"/>
</dbReference>
<gene>
    <name evidence="1" type="ORF">Tco_0936965</name>
</gene>
<proteinExistence type="predicted"/>
<evidence type="ECO:0000313" key="2">
    <source>
        <dbReference type="Proteomes" id="UP001151760"/>
    </source>
</evidence>
<protein>
    <submittedName>
        <fullName evidence="1">Uncharacterized protein</fullName>
    </submittedName>
</protein>
<name>A0ABQ5DCW0_9ASTR</name>
<keyword evidence="2" id="KW-1185">Reference proteome</keyword>
<dbReference type="Proteomes" id="UP001151760">
    <property type="component" value="Unassembled WGS sequence"/>
</dbReference>
<evidence type="ECO:0000313" key="1">
    <source>
        <dbReference type="EMBL" id="GJT37100.1"/>
    </source>
</evidence>
<sequence length="293" mass="32226">MCDWVSSGLRVLVGLDLQALFELDLVPNKVVKMISCISESKPLVLPWGRTPRLDSGVRVRKHVVRDIGQSGTLVGQGFVVIVTADADYLPGTSVDPQVACGNGVYISTSLVYLTLVLPIPPVSNRIADEEHEVSNAVVSKFNKPVIKSLMTASEVASVAKKYDIPLDLHPKDSPYRYDKERVVAQCHRHHDSDISDRLPGDDFNILDVRLLAKKIIDLQPIHLGLLYTAGLATTWENPCYRLLFRNTGGDVVHTTNPLPPGQLILAKTDAQKTVEVADRKVLVVKEKKKAQAV</sequence>
<accession>A0ABQ5DCW0</accession>
<reference evidence="1" key="1">
    <citation type="journal article" date="2022" name="Int. J. Mol. Sci.">
        <title>Draft Genome of Tanacetum Coccineum: Genomic Comparison of Closely Related Tanacetum-Family Plants.</title>
        <authorList>
            <person name="Yamashiro T."/>
            <person name="Shiraishi A."/>
            <person name="Nakayama K."/>
            <person name="Satake H."/>
        </authorList>
    </citation>
    <scope>NUCLEOTIDE SEQUENCE</scope>
</reference>
<reference evidence="1" key="2">
    <citation type="submission" date="2022-01" db="EMBL/GenBank/DDBJ databases">
        <authorList>
            <person name="Yamashiro T."/>
            <person name="Shiraishi A."/>
            <person name="Satake H."/>
            <person name="Nakayama K."/>
        </authorList>
    </citation>
    <scope>NUCLEOTIDE SEQUENCE</scope>
</reference>
<comment type="caution">
    <text evidence="1">The sequence shown here is derived from an EMBL/GenBank/DDBJ whole genome shotgun (WGS) entry which is preliminary data.</text>
</comment>